<dbReference type="GO" id="GO:0030619">
    <property type="term" value="F:U1 snRNA binding"/>
    <property type="evidence" value="ECO:0007669"/>
    <property type="project" value="TreeGrafter"/>
</dbReference>
<proteinExistence type="predicted"/>
<feature type="non-terminal residue" evidence="3">
    <location>
        <position position="228"/>
    </location>
</feature>
<dbReference type="EMBL" id="AMZH03001078">
    <property type="protein sequence ID" value="RRT80710.1"/>
    <property type="molecule type" value="Genomic_DNA"/>
</dbReference>
<dbReference type="GO" id="GO:0015030">
    <property type="term" value="C:Cajal body"/>
    <property type="evidence" value="ECO:0007669"/>
    <property type="project" value="TreeGrafter"/>
</dbReference>
<evidence type="ECO:0000256" key="1">
    <source>
        <dbReference type="SAM" id="MobiDB-lite"/>
    </source>
</evidence>
<reference evidence="3 4" key="1">
    <citation type="journal article" date="2014" name="Agronomy (Basel)">
        <title>A Draft Genome Sequence for Ensete ventricosum, the Drought-Tolerant Tree Against Hunger.</title>
        <authorList>
            <person name="Harrison J."/>
            <person name="Moore K.A."/>
            <person name="Paszkiewicz K."/>
            <person name="Jones T."/>
            <person name="Grant M."/>
            <person name="Ambacheew D."/>
            <person name="Muzemil S."/>
            <person name="Studholme D.J."/>
        </authorList>
    </citation>
    <scope>NUCLEOTIDE SEQUENCE [LARGE SCALE GENOMIC DNA]</scope>
</reference>
<comment type="caution">
    <text evidence="3">The sequence shown here is derived from an EMBL/GenBank/DDBJ whole genome shotgun (WGS) entry which is preliminary data.</text>
</comment>
<dbReference type="PANTHER" id="PTHR15197">
    <property type="entry name" value="COILIN P80"/>
    <property type="match status" value="1"/>
</dbReference>
<evidence type="ECO:0000313" key="4">
    <source>
        <dbReference type="Proteomes" id="UP000287651"/>
    </source>
</evidence>
<dbReference type="PANTHER" id="PTHR15197:SF0">
    <property type="entry name" value="COILIN"/>
    <property type="match status" value="1"/>
</dbReference>
<gene>
    <name evidence="3" type="ORF">B296_00001392</name>
</gene>
<accession>A0A427AWS8</accession>
<evidence type="ECO:0000313" key="3">
    <source>
        <dbReference type="EMBL" id="RRT80710.1"/>
    </source>
</evidence>
<protein>
    <recommendedName>
        <fullName evidence="2">Coilin tudor domain-containing protein</fullName>
    </recommendedName>
</protein>
<feature type="region of interest" description="Disordered" evidence="1">
    <location>
        <begin position="125"/>
        <end position="180"/>
    </location>
</feature>
<sequence>MKIVLLPVPEYPISQEKDAEESAQEPDASLYKEDGSLEIEYASLIDVRLLKGYNSDNLRNEKSKEKARSNNWDLAVVDANPRHSAALLAGSYQVLDRMFINLLLDAKRTDQNKIMDDVVLQKRDQPWETTTAAAAASSPPPSTPDRCPNGEPRSPQSKGPFHAVRFPSDRSPGFDPLRGPLPSLPHPLSCLLFAQLRRIEHKGTEHNIATTPLPTAPSVTCTMTHAVC</sequence>
<dbReference type="InterPro" id="IPR024822">
    <property type="entry name" value="Coilin"/>
</dbReference>
<dbReference type="GO" id="GO:0000387">
    <property type="term" value="P:spliceosomal snRNP assembly"/>
    <property type="evidence" value="ECO:0007669"/>
    <property type="project" value="TreeGrafter"/>
</dbReference>
<organism evidence="3 4">
    <name type="scientific">Ensete ventricosum</name>
    <name type="common">Abyssinian banana</name>
    <name type="synonym">Musa ensete</name>
    <dbReference type="NCBI Taxonomy" id="4639"/>
    <lineage>
        <taxon>Eukaryota</taxon>
        <taxon>Viridiplantae</taxon>
        <taxon>Streptophyta</taxon>
        <taxon>Embryophyta</taxon>
        <taxon>Tracheophyta</taxon>
        <taxon>Spermatophyta</taxon>
        <taxon>Magnoliopsida</taxon>
        <taxon>Liliopsida</taxon>
        <taxon>Zingiberales</taxon>
        <taxon>Musaceae</taxon>
        <taxon>Ensete</taxon>
    </lineage>
</organism>
<dbReference type="InterPro" id="IPR056398">
    <property type="entry name" value="Tudor_Coilin"/>
</dbReference>
<feature type="domain" description="Coilin tudor" evidence="2">
    <location>
        <begin position="2"/>
        <end position="51"/>
    </location>
</feature>
<dbReference type="Pfam" id="PF23086">
    <property type="entry name" value="Tudor_Coilin"/>
    <property type="match status" value="1"/>
</dbReference>
<dbReference type="AlphaFoldDB" id="A0A427AWS8"/>
<dbReference type="GO" id="GO:0030620">
    <property type="term" value="F:U2 snRNA binding"/>
    <property type="evidence" value="ECO:0007669"/>
    <property type="project" value="TreeGrafter"/>
</dbReference>
<name>A0A427AWS8_ENSVE</name>
<evidence type="ECO:0000259" key="2">
    <source>
        <dbReference type="Pfam" id="PF23086"/>
    </source>
</evidence>
<dbReference type="Proteomes" id="UP000287651">
    <property type="component" value="Unassembled WGS sequence"/>
</dbReference>